<proteinExistence type="predicted"/>
<dbReference type="EMBL" id="CT573071">
    <property type="protein sequence ID" value="CAJ74996.1"/>
    <property type="molecule type" value="Genomic_DNA"/>
</dbReference>
<evidence type="ECO:0000313" key="1">
    <source>
        <dbReference type="EMBL" id="CAJ74996.1"/>
    </source>
</evidence>
<reference evidence="1" key="2">
    <citation type="submission" date="2006-01" db="EMBL/GenBank/DDBJ databases">
        <authorList>
            <person name="Genoscope"/>
        </authorList>
    </citation>
    <scope>NUCLEOTIDE SEQUENCE</scope>
</reference>
<sequence length="139" mass="15881">MMNILRLSCFVPALTFFKKTKVLSNFSLSRDMGAFPIFCKNAISGERERNSNTSFLFEGKMPQAGCLCYNVQLVNQKSGMRLLFKLCPPLAGVQGVDWISPSIQLPLYYENKFDPLSHTPQTGQMDNFILFRDMHSRRT</sequence>
<protein>
    <submittedName>
        <fullName evidence="1">Uncharacterized protein</fullName>
    </submittedName>
</protein>
<accession>Q1Q4P9</accession>
<dbReference type="AlphaFoldDB" id="Q1Q4P9"/>
<reference evidence="1" key="1">
    <citation type="journal article" date="2006" name="Nature">
        <title>Deciphering the evolution and metabolism of an anammox bacterium from a community genome.</title>
        <authorList>
            <person name="Strous M."/>
            <person name="Pelletier E."/>
            <person name="Mangenot S."/>
            <person name="Rattei T."/>
            <person name="Lehner A."/>
            <person name="Taylor M.W."/>
            <person name="Horn M."/>
            <person name="Daims H."/>
            <person name="Bartol-Mavel D."/>
            <person name="Wincker P."/>
            <person name="Barbe V."/>
            <person name="Fonknechten N."/>
            <person name="Vallenet D."/>
            <person name="Segurens B."/>
            <person name="Schenowitz-Truong C."/>
            <person name="Medigue C."/>
            <person name="Collingro A."/>
            <person name="Snel B."/>
            <person name="Dutilh B.E."/>
            <person name="OpDenCamp H.J.M."/>
            <person name="vanDerDrift C."/>
            <person name="Cirpus I."/>
            <person name="vanDePas-Schoonen K.T."/>
            <person name="Harhangi H.R."/>
            <person name="vanNiftrik L."/>
            <person name="Schmid M."/>
            <person name="Keltjens J."/>
            <person name="vanDeVossenberg J."/>
            <person name="Kartal B."/>
            <person name="Meier H."/>
            <person name="Frishman D."/>
            <person name="Huynen M.A."/>
            <person name="Mewes H."/>
            <person name="Weissenbach J."/>
            <person name="Jetten M.S.M."/>
            <person name="Wagner M."/>
            <person name="LePaslier D."/>
        </authorList>
    </citation>
    <scope>NUCLEOTIDE SEQUENCE</scope>
</reference>
<gene>
    <name evidence="1" type="ORF">kuste4234</name>
</gene>
<name>Q1Q4P9_KUEST</name>
<organism evidence="1">
    <name type="scientific">Kuenenia stuttgartiensis</name>
    <dbReference type="NCBI Taxonomy" id="174633"/>
    <lineage>
        <taxon>Bacteria</taxon>
        <taxon>Pseudomonadati</taxon>
        <taxon>Planctomycetota</taxon>
        <taxon>Candidatus Brocadiia</taxon>
        <taxon>Candidatus Brocadiales</taxon>
        <taxon>Candidatus Brocadiaceae</taxon>
        <taxon>Candidatus Kuenenia</taxon>
    </lineage>
</organism>